<organism evidence="3 4">
    <name type="scientific">Blepharisma stoltei</name>
    <dbReference type="NCBI Taxonomy" id="1481888"/>
    <lineage>
        <taxon>Eukaryota</taxon>
        <taxon>Sar</taxon>
        <taxon>Alveolata</taxon>
        <taxon>Ciliophora</taxon>
        <taxon>Postciliodesmatophora</taxon>
        <taxon>Heterotrichea</taxon>
        <taxon>Heterotrichida</taxon>
        <taxon>Blepharismidae</taxon>
        <taxon>Blepharisma</taxon>
    </lineage>
</organism>
<keyword evidence="2" id="KW-0472">Membrane</keyword>
<feature type="transmembrane region" description="Helical" evidence="2">
    <location>
        <begin position="307"/>
        <end position="324"/>
    </location>
</feature>
<dbReference type="PANTHER" id="PTHR47808:SF2">
    <property type="entry name" value="LEM DOMAIN-CONTAINING PROTEIN 2"/>
    <property type="match status" value="1"/>
</dbReference>
<dbReference type="AlphaFoldDB" id="A0AAU9JWF4"/>
<accession>A0AAU9JWF4</accession>
<dbReference type="GO" id="GO:0005637">
    <property type="term" value="C:nuclear inner membrane"/>
    <property type="evidence" value="ECO:0007669"/>
    <property type="project" value="InterPro"/>
</dbReference>
<name>A0AAU9JWF4_9CILI</name>
<dbReference type="EMBL" id="CAJZBQ010000049">
    <property type="protein sequence ID" value="CAG9329861.1"/>
    <property type="molecule type" value="Genomic_DNA"/>
</dbReference>
<dbReference type="GO" id="GO:0003682">
    <property type="term" value="F:chromatin binding"/>
    <property type="evidence" value="ECO:0007669"/>
    <property type="project" value="InterPro"/>
</dbReference>
<dbReference type="PANTHER" id="PTHR47808">
    <property type="entry name" value="INNER NUCLEAR MEMBRANE PROTEIN HEH2-RELATED"/>
    <property type="match status" value="1"/>
</dbReference>
<feature type="transmembrane region" description="Helical" evidence="2">
    <location>
        <begin position="138"/>
        <end position="158"/>
    </location>
</feature>
<reference evidence="3" key="1">
    <citation type="submission" date="2021-09" db="EMBL/GenBank/DDBJ databases">
        <authorList>
            <consortium name="AG Swart"/>
            <person name="Singh M."/>
            <person name="Singh A."/>
            <person name="Seah K."/>
            <person name="Emmerich C."/>
        </authorList>
    </citation>
    <scope>NUCLEOTIDE SEQUENCE</scope>
    <source>
        <strain evidence="3">ATCC30299</strain>
    </source>
</reference>
<dbReference type="GO" id="GO:0071763">
    <property type="term" value="P:nuclear membrane organization"/>
    <property type="evidence" value="ECO:0007669"/>
    <property type="project" value="TreeGrafter"/>
</dbReference>
<evidence type="ECO:0000313" key="3">
    <source>
        <dbReference type="EMBL" id="CAG9329861.1"/>
    </source>
</evidence>
<protein>
    <recommendedName>
        <fullName evidence="5">Man1/Src1 C-terminal domain-containing protein</fullName>
    </recommendedName>
</protein>
<evidence type="ECO:0000256" key="1">
    <source>
        <dbReference type="SAM" id="MobiDB-lite"/>
    </source>
</evidence>
<dbReference type="GO" id="GO:0034399">
    <property type="term" value="C:nuclear periphery"/>
    <property type="evidence" value="ECO:0007669"/>
    <property type="project" value="TreeGrafter"/>
</dbReference>
<dbReference type="Proteomes" id="UP001162131">
    <property type="component" value="Unassembled WGS sequence"/>
</dbReference>
<evidence type="ECO:0000313" key="4">
    <source>
        <dbReference type="Proteomes" id="UP001162131"/>
    </source>
</evidence>
<proteinExistence type="predicted"/>
<evidence type="ECO:0000256" key="2">
    <source>
        <dbReference type="SAM" id="Phobius"/>
    </source>
</evidence>
<sequence>MEDFQDMTILQIRKRLNELNAFVPSSVTRKQDLIDKLVEAIQKQQQPERNPPKRSVSPISSFQRQKTEPAFSRNSIPQAQAVSPPRRVGAIPYNPSSIKLSNQKTDVFRQRMEAAFPSEEKESLEVKSSSATLIKESLSQIGTFIGILLAILFAAYLVKVYMAKPIFCGEGIYENCIKCPEHAICKGGSMSCEPGFERDRTACVEDEKVKKKAYTRLWELESYVISQATHKWLETRTEFMIDFEDYSRQFLETEEGLIVSRLKELIKAKVSLKIDSLDDPLKLIIHAKKPFLGLYAQIIEFLQDHKYSLTIGLLISLFFIYKYICYRQRKVLLQQARKMYEMISSQIKANVDDTLEHGVMESTIKSDIENQLGKSLTRKLWPIIEELRRKDKNVCKFEMIVSGRPRILWQWKEEVKPVIGNKMKYF</sequence>
<evidence type="ECO:0008006" key="5">
    <source>
        <dbReference type="Google" id="ProtNLM"/>
    </source>
</evidence>
<feature type="region of interest" description="Disordered" evidence="1">
    <location>
        <begin position="42"/>
        <end position="87"/>
    </location>
</feature>
<comment type="caution">
    <text evidence="3">The sequence shown here is derived from an EMBL/GenBank/DDBJ whole genome shotgun (WGS) entry which is preliminary data.</text>
</comment>
<feature type="compositionally biased region" description="Polar residues" evidence="1">
    <location>
        <begin position="72"/>
        <end position="81"/>
    </location>
</feature>
<keyword evidence="2" id="KW-1133">Transmembrane helix</keyword>
<keyword evidence="2" id="KW-0812">Transmembrane</keyword>
<gene>
    <name evidence="3" type="ORF">BSTOLATCC_MIC49900</name>
</gene>
<dbReference type="InterPro" id="IPR044780">
    <property type="entry name" value="Heh2/Src1"/>
</dbReference>
<dbReference type="GO" id="GO:0005783">
    <property type="term" value="C:endoplasmic reticulum"/>
    <property type="evidence" value="ECO:0007669"/>
    <property type="project" value="TreeGrafter"/>
</dbReference>
<keyword evidence="4" id="KW-1185">Reference proteome</keyword>